<keyword evidence="2" id="KW-1185">Reference proteome</keyword>
<dbReference type="AlphaFoldDB" id="A0AAU9E558"/>
<dbReference type="InterPro" id="IPR007497">
    <property type="entry name" value="SIMPL/DUF541"/>
</dbReference>
<accession>A0AAU9E558</accession>
<dbReference type="GO" id="GO:0006974">
    <property type="term" value="P:DNA damage response"/>
    <property type="evidence" value="ECO:0007669"/>
    <property type="project" value="TreeGrafter"/>
</dbReference>
<dbReference type="EMBL" id="AP028654">
    <property type="protein sequence ID" value="BEP29175.1"/>
    <property type="molecule type" value="Genomic_DNA"/>
</dbReference>
<protein>
    <recommendedName>
        <fullName evidence="3">SIMPL domain-containing protein</fullName>
    </recommendedName>
</protein>
<organism evidence="1 2">
    <name type="scientific">Helicovermis profundi</name>
    <dbReference type="NCBI Taxonomy" id="3065157"/>
    <lineage>
        <taxon>Bacteria</taxon>
        <taxon>Bacillati</taxon>
        <taxon>Bacillota</taxon>
        <taxon>Clostridia</taxon>
        <taxon>Helicovermis</taxon>
    </lineage>
</organism>
<dbReference type="Gene3D" id="3.30.110.170">
    <property type="entry name" value="Protein of unknown function (DUF541), domain 1"/>
    <property type="match status" value="1"/>
</dbReference>
<dbReference type="Proteomes" id="UP001321786">
    <property type="component" value="Chromosome"/>
</dbReference>
<evidence type="ECO:0008006" key="3">
    <source>
        <dbReference type="Google" id="ProtNLM"/>
    </source>
</evidence>
<dbReference type="InterPro" id="IPR052022">
    <property type="entry name" value="26kDa_periplasmic_antigen"/>
</dbReference>
<dbReference type="Pfam" id="PF04402">
    <property type="entry name" value="SIMPL"/>
    <property type="match status" value="1"/>
</dbReference>
<evidence type="ECO:0000313" key="1">
    <source>
        <dbReference type="EMBL" id="BEP29175.1"/>
    </source>
</evidence>
<dbReference type="RefSeq" id="WP_338534841.1">
    <property type="nucleotide sequence ID" value="NZ_AP028654.1"/>
</dbReference>
<reference evidence="1 2" key="1">
    <citation type="submission" date="2023-08" db="EMBL/GenBank/DDBJ databases">
        <title>Helicovermis profunda gen. nov., sp. nov., a novel mesophilic, fermentative bacterium within the Bacillota from a deep-sea hydrothermal vent chimney.</title>
        <authorList>
            <person name="Miyazaki U."/>
            <person name="Mizutani D."/>
            <person name="Hashimoto Y."/>
            <person name="Tame A."/>
            <person name="Sawayama S."/>
            <person name="Miyazaki J."/>
            <person name="Takai K."/>
            <person name="Nakagawa S."/>
        </authorList>
    </citation>
    <scope>NUCLEOTIDE SEQUENCE [LARGE SCALE GENOMIC DNA]</scope>
    <source>
        <strain evidence="1 2">S502</strain>
    </source>
</reference>
<dbReference type="PANTHER" id="PTHR34387">
    <property type="entry name" value="SLR1258 PROTEIN"/>
    <property type="match status" value="1"/>
</dbReference>
<dbReference type="PANTHER" id="PTHR34387:SF2">
    <property type="entry name" value="SLR1258 PROTEIN"/>
    <property type="match status" value="1"/>
</dbReference>
<dbReference type="KEGG" id="hprf:HLPR_15060"/>
<evidence type="ECO:0000313" key="2">
    <source>
        <dbReference type="Proteomes" id="UP001321786"/>
    </source>
</evidence>
<dbReference type="Gene3D" id="3.30.70.2970">
    <property type="entry name" value="Protein of unknown function (DUF541), domain 2"/>
    <property type="match status" value="1"/>
</dbReference>
<proteinExistence type="predicted"/>
<gene>
    <name evidence="1" type="ORF">HLPR_15060</name>
</gene>
<name>A0AAU9E558_9FIRM</name>
<sequence>MKKLIIGSIVGIVAVALMFGGGYIKGTSTSSADEITKTSANKVSVTGSGTISMKPDVAYVNVGVTTQNEVAALAQEENKKLMNAVMDSLLDMGLLKENLTTSNYSLYKTTLYNKEEKEDVVIANNTLKVKLTDLDMVGKVIDVAAKNGANKINSVRFEVADTTKAYNDALVLAMKSAESKAKAIMGTFDESPIKPSSVTESSYGGRMYNENVYADFSAKALSASTPINAENIDVTANVTVEYQY</sequence>